<dbReference type="Gene3D" id="1.25.40.10">
    <property type="entry name" value="Tetratricopeptide repeat domain"/>
    <property type="match status" value="1"/>
</dbReference>
<protein>
    <recommendedName>
        <fullName evidence="4">TPR-repeat-containing protein</fullName>
    </recommendedName>
</protein>
<dbReference type="SUPFAM" id="SSF48452">
    <property type="entry name" value="TPR-like"/>
    <property type="match status" value="1"/>
</dbReference>
<feature type="compositionally biased region" description="Low complexity" evidence="1">
    <location>
        <begin position="109"/>
        <end position="123"/>
    </location>
</feature>
<dbReference type="EMBL" id="JBEDNP010000027">
    <property type="protein sequence ID" value="MEQ3542237.1"/>
    <property type="molecule type" value="Genomic_DNA"/>
</dbReference>
<evidence type="ECO:0000256" key="1">
    <source>
        <dbReference type="SAM" id="MobiDB-lite"/>
    </source>
</evidence>
<feature type="compositionally biased region" description="Basic and acidic residues" evidence="1">
    <location>
        <begin position="124"/>
        <end position="207"/>
    </location>
</feature>
<comment type="caution">
    <text evidence="2">The sequence shown here is derived from an EMBL/GenBank/DDBJ whole genome shotgun (WGS) entry which is preliminary data.</text>
</comment>
<accession>A0ABV1K4F8</accession>
<proteinExistence type="predicted"/>
<name>A0ABV1K4F8_9PSEU</name>
<feature type="compositionally biased region" description="Basic and acidic residues" evidence="1">
    <location>
        <begin position="565"/>
        <end position="575"/>
    </location>
</feature>
<dbReference type="Proteomes" id="UP001464923">
    <property type="component" value="Unassembled WGS sequence"/>
</dbReference>
<feature type="region of interest" description="Disordered" evidence="1">
    <location>
        <begin position="1"/>
        <end position="207"/>
    </location>
</feature>
<reference evidence="2 3" key="1">
    <citation type="submission" date="2024-03" db="EMBL/GenBank/DDBJ databases">
        <title>Draft genome sequence of Pseudonocardia tropica JCM 19149.</title>
        <authorList>
            <person name="Butdee W."/>
            <person name="Duangmal K."/>
        </authorList>
    </citation>
    <scope>NUCLEOTIDE SEQUENCE [LARGE SCALE GENOMIC DNA]</scope>
    <source>
        <strain evidence="2 3">JCM 19149</strain>
    </source>
</reference>
<keyword evidence="3" id="KW-1185">Reference proteome</keyword>
<dbReference type="RefSeq" id="WP_345645323.1">
    <property type="nucleotide sequence ID" value="NZ_BAABLY010000030.1"/>
</dbReference>
<organism evidence="2 3">
    <name type="scientific">Pseudonocardia tropica</name>
    <dbReference type="NCBI Taxonomy" id="681289"/>
    <lineage>
        <taxon>Bacteria</taxon>
        <taxon>Bacillati</taxon>
        <taxon>Actinomycetota</taxon>
        <taxon>Actinomycetes</taxon>
        <taxon>Pseudonocardiales</taxon>
        <taxon>Pseudonocardiaceae</taxon>
        <taxon>Pseudonocardia</taxon>
    </lineage>
</organism>
<sequence length="575" mass="60874">MAVEPRDVAQPDAVRADPAGDAPAVTPSTTDTRESAAATGGTASDTRVPETSPAVAAGAPVTRDERTDDVGSTGSTAPDGPRSDSGDRTDTPVTDSRGPGTEADAVDRAGTAPGTTGSDGDTADGPRADRAERPVGRDGSHPLRDRDDRGPRRERDDRGPRGGRDDRGPRSGRDDRRLDDRGRNDRGRDDRRDRDARPRRAIPESAERTFVAEPDLPDSVTAAELDPSVRRDLRGLQKETAEVVARHLVAAGLLVDEDAVQALEHVRYARRRASRIAVVREAAGIVAYHAGEWNEALGEFRAARRMGGGPGHVHVMADIERALGRPERALDLARSPEARDLGPEERIELLIVAAGARRDLGEADAAVVGLQVPELDAVRRDPWSARLFYAYADNLLAAGRESEAVQWFVHAHDADQHRETDAAARIAELTGDELEGADDELSVGWEDVPPAADDHADAPYTDAPYTDAPYTDAPYTDAPYTDAPYTDAPAPSGRIDADDRTDAAGDPGDPGDGAGTEVPSIDGTDEGGTDEGGTDEVRGDTDATDGDVVVEEPDASEAAPSADRQQGRDTGAGDR</sequence>
<evidence type="ECO:0000313" key="3">
    <source>
        <dbReference type="Proteomes" id="UP001464923"/>
    </source>
</evidence>
<feature type="region of interest" description="Disordered" evidence="1">
    <location>
        <begin position="444"/>
        <end position="575"/>
    </location>
</feature>
<evidence type="ECO:0008006" key="4">
    <source>
        <dbReference type="Google" id="ProtNLM"/>
    </source>
</evidence>
<feature type="compositionally biased region" description="Acidic residues" evidence="1">
    <location>
        <begin position="542"/>
        <end position="555"/>
    </location>
</feature>
<gene>
    <name evidence="2" type="ORF">WHI96_25845</name>
</gene>
<dbReference type="InterPro" id="IPR011990">
    <property type="entry name" value="TPR-like_helical_dom_sf"/>
</dbReference>
<feature type="compositionally biased region" description="Acidic residues" evidence="1">
    <location>
        <begin position="523"/>
        <end position="534"/>
    </location>
</feature>
<feature type="compositionally biased region" description="Low complexity" evidence="1">
    <location>
        <begin position="35"/>
        <end position="44"/>
    </location>
</feature>
<feature type="compositionally biased region" description="Basic and acidic residues" evidence="1">
    <location>
        <begin position="81"/>
        <end position="90"/>
    </location>
</feature>
<evidence type="ECO:0000313" key="2">
    <source>
        <dbReference type="EMBL" id="MEQ3542237.1"/>
    </source>
</evidence>